<evidence type="ECO:0000313" key="5">
    <source>
        <dbReference type="Proteomes" id="UP001576780"/>
    </source>
</evidence>
<keyword evidence="3" id="KW-0862">Zinc</keyword>
<dbReference type="InterPro" id="IPR011032">
    <property type="entry name" value="GroES-like_sf"/>
</dbReference>
<keyword evidence="2" id="KW-0479">Metal-binding</keyword>
<keyword evidence="5" id="KW-1185">Reference proteome</keyword>
<dbReference type="EMBL" id="JBHFNT010000210">
    <property type="protein sequence ID" value="MFB2837404.1"/>
    <property type="molecule type" value="Genomic_DNA"/>
</dbReference>
<dbReference type="SUPFAM" id="SSF50129">
    <property type="entry name" value="GroES-like"/>
    <property type="match status" value="1"/>
</dbReference>
<gene>
    <name evidence="4" type="ORF">ACE1CA_22995</name>
</gene>
<organism evidence="4 5">
    <name type="scientific">Floridaenema evergladense BLCC-F167</name>
    <dbReference type="NCBI Taxonomy" id="3153639"/>
    <lineage>
        <taxon>Bacteria</taxon>
        <taxon>Bacillati</taxon>
        <taxon>Cyanobacteriota</taxon>
        <taxon>Cyanophyceae</taxon>
        <taxon>Oscillatoriophycideae</taxon>
        <taxon>Aerosakkonematales</taxon>
        <taxon>Aerosakkonemataceae</taxon>
        <taxon>Floridanema</taxon>
        <taxon>Floridanema evergladense</taxon>
    </lineage>
</organism>
<name>A0ABV4WQP1_9CYAN</name>
<sequence>MKAVCWYGANDVRVETVPEPKIINPKDAILKITSATICGSDLHITDRPPVLRQMMDT</sequence>
<evidence type="ECO:0000313" key="4">
    <source>
        <dbReference type="EMBL" id="MFB2837404.1"/>
    </source>
</evidence>
<dbReference type="Proteomes" id="UP001576780">
    <property type="component" value="Unassembled WGS sequence"/>
</dbReference>
<evidence type="ECO:0000256" key="1">
    <source>
        <dbReference type="ARBA" id="ARBA00001947"/>
    </source>
</evidence>
<dbReference type="Gene3D" id="3.90.180.10">
    <property type="entry name" value="Medium-chain alcohol dehydrogenases, catalytic domain"/>
    <property type="match status" value="1"/>
</dbReference>
<reference evidence="4 5" key="1">
    <citation type="submission" date="2024-09" db="EMBL/GenBank/DDBJ databases">
        <title>Floridaenema gen nov. (Aerosakkonemataceae, Aerosakkonematales ord. nov., Cyanobacteria) from benthic tropical and subtropical fresh waters, with the description of four new species.</title>
        <authorList>
            <person name="Moretto J.A."/>
            <person name="Berthold D.E."/>
            <person name="Lefler F.W."/>
            <person name="Huang I.-S."/>
            <person name="Laughinghouse H. IV."/>
        </authorList>
    </citation>
    <scope>NUCLEOTIDE SEQUENCE [LARGE SCALE GENOMIC DNA]</scope>
    <source>
        <strain evidence="4 5">BLCC-F167</strain>
    </source>
</reference>
<evidence type="ECO:0008006" key="6">
    <source>
        <dbReference type="Google" id="ProtNLM"/>
    </source>
</evidence>
<proteinExistence type="predicted"/>
<dbReference type="PANTHER" id="PTHR42813">
    <property type="entry name" value="ZINC-TYPE ALCOHOL DEHYDROGENASE-LIKE"/>
    <property type="match status" value="1"/>
</dbReference>
<dbReference type="PANTHER" id="PTHR42813:SF2">
    <property type="entry name" value="DEHYDROGENASE, ZINC-CONTAINING, PUTATIVE (AFU_ORTHOLOGUE AFUA_2G02810)-RELATED"/>
    <property type="match status" value="1"/>
</dbReference>
<comment type="cofactor">
    <cofactor evidence="1">
        <name>Zn(2+)</name>
        <dbReference type="ChEBI" id="CHEBI:29105"/>
    </cofactor>
</comment>
<accession>A0ABV4WQP1</accession>
<comment type="caution">
    <text evidence="4">The sequence shown here is derived from an EMBL/GenBank/DDBJ whole genome shotgun (WGS) entry which is preliminary data.</text>
</comment>
<dbReference type="RefSeq" id="WP_413279755.1">
    <property type="nucleotide sequence ID" value="NZ_JBHFNT010000210.1"/>
</dbReference>
<evidence type="ECO:0000256" key="2">
    <source>
        <dbReference type="ARBA" id="ARBA00022723"/>
    </source>
</evidence>
<protein>
    <recommendedName>
        <fullName evidence="6">Alcohol dehydrogenase</fullName>
    </recommendedName>
</protein>
<evidence type="ECO:0000256" key="3">
    <source>
        <dbReference type="ARBA" id="ARBA00022833"/>
    </source>
</evidence>